<dbReference type="GO" id="GO:0032580">
    <property type="term" value="C:Golgi cisterna membrane"/>
    <property type="evidence" value="ECO:0007669"/>
    <property type="project" value="UniProtKB-SubCell"/>
</dbReference>
<feature type="region of interest" description="Disordered" evidence="13">
    <location>
        <begin position="99"/>
        <end position="121"/>
    </location>
</feature>
<dbReference type="PANTHER" id="PTHR11929">
    <property type="entry name" value="ALPHA- 1,3 -FUCOSYLTRANSFERASE"/>
    <property type="match status" value="1"/>
</dbReference>
<evidence type="ECO:0000256" key="4">
    <source>
        <dbReference type="ARBA" id="ARBA00022676"/>
    </source>
</evidence>
<keyword evidence="7" id="KW-0735">Signal-anchor</keyword>
<dbReference type="InterPro" id="IPR038577">
    <property type="entry name" value="GT10-like_C_sf"/>
</dbReference>
<comment type="pathway">
    <text evidence="2">Protein modification; protein glycosylation.</text>
</comment>
<keyword evidence="8" id="KW-1133">Transmembrane helix</keyword>
<evidence type="ECO:0000256" key="11">
    <source>
        <dbReference type="ARBA" id="ARBA00037847"/>
    </source>
</evidence>
<keyword evidence="10" id="KW-0325">Glycoprotein</keyword>
<keyword evidence="4 12" id="KW-0328">Glycosyltransferase</keyword>
<keyword evidence="16" id="KW-1185">Reference proteome</keyword>
<evidence type="ECO:0000256" key="5">
    <source>
        <dbReference type="ARBA" id="ARBA00022679"/>
    </source>
</evidence>
<evidence type="ECO:0000256" key="13">
    <source>
        <dbReference type="SAM" id="MobiDB-lite"/>
    </source>
</evidence>
<feature type="region of interest" description="Disordered" evidence="13">
    <location>
        <begin position="215"/>
        <end position="244"/>
    </location>
</feature>
<dbReference type="PANTHER" id="PTHR11929:SF194">
    <property type="entry name" value="ALPHA-(1,3)-FUCOSYLTRANSFERASE 10"/>
    <property type="match status" value="1"/>
</dbReference>
<dbReference type="Proteomes" id="UP001153069">
    <property type="component" value="Unassembled WGS sequence"/>
</dbReference>
<dbReference type="EMBL" id="CAICTM010000964">
    <property type="protein sequence ID" value="CAB9518822.1"/>
    <property type="molecule type" value="Genomic_DNA"/>
</dbReference>
<dbReference type="AlphaFoldDB" id="A0A9N8ECX9"/>
<comment type="caution">
    <text evidence="15">The sequence shown here is derived from an EMBL/GenBank/DDBJ whole genome shotgun (WGS) entry which is preliminary data.</text>
</comment>
<dbReference type="OrthoDB" id="43306at2759"/>
<dbReference type="Gene3D" id="3.40.50.11660">
    <property type="entry name" value="Glycosyl transferase family 10, C-terminal domain"/>
    <property type="match status" value="1"/>
</dbReference>
<name>A0A9N8ECX9_9STRA</name>
<reference evidence="15" key="1">
    <citation type="submission" date="2020-06" db="EMBL/GenBank/DDBJ databases">
        <authorList>
            <consortium name="Plant Systems Biology data submission"/>
        </authorList>
    </citation>
    <scope>NUCLEOTIDE SEQUENCE</scope>
    <source>
        <strain evidence="15">D6</strain>
    </source>
</reference>
<evidence type="ECO:0000256" key="12">
    <source>
        <dbReference type="RuleBase" id="RU003832"/>
    </source>
</evidence>
<feature type="compositionally biased region" description="Low complexity" evidence="13">
    <location>
        <begin position="99"/>
        <end position="115"/>
    </location>
</feature>
<evidence type="ECO:0000256" key="1">
    <source>
        <dbReference type="ARBA" id="ARBA00004606"/>
    </source>
</evidence>
<comment type="subcellular location">
    <subcellularLocation>
        <location evidence="11">Endomembrane system</location>
        <topology evidence="11">Single-pass membrane protein</topology>
    </subcellularLocation>
    <subcellularLocation>
        <location evidence="12">Golgi apparatus</location>
        <location evidence="12">Golgi stack membrane</location>
        <topology evidence="12">Single-pass type II membrane protein</topology>
    </subcellularLocation>
    <subcellularLocation>
        <location evidence="1">Membrane</location>
        <topology evidence="1">Single-pass type II membrane protein</topology>
    </subcellularLocation>
</comment>
<dbReference type="Pfam" id="PF00852">
    <property type="entry name" value="Glyco_transf_10"/>
    <property type="match status" value="1"/>
</dbReference>
<comment type="similarity">
    <text evidence="3 12">Belongs to the glycosyltransferase 10 family.</text>
</comment>
<sequence>MAVSEMIKFVPGIARVCLVLACSLCVFNNNRFLQFLNESDESVASSDAHRAVNVIRTRPGEDKTAVDQQTPHGRELQSMETIGKRDFPGLVSCQRITTTTTGTNTQGNSNTTTTTRQKYHDPSCPRQFLADAKNNGTKILLYNPFHLPRTVCGHVMDANSITLLVSHGPDNTMTNCLLDSHPVFGLVQQTRVYPVNNPSGATSSQLPPTTILEKLQGDKDSSNNPPQEEPQPVPDCNIPCHATSPKDDKVLRTKTIAGTNWTIVFSMEGPQYYRALRINETAHLEQKFYATTSFQSEIPLPYFTFGDYPLQALEPVHFDKAIKGAVWLASNCASHNHRELFVKELMNRPAHVRYIRVDSMGQCGPNAKWPKDAKNKQELLRKYLFYLAFENQNENDYITEKLWGALAAGVVPVYLGGDNIQEHVPPHSIINVKDFKTPKELGQYLKKVSKSKELYESYHAWRKQPLPQSFLAKYNFTRTHSTCRICKWAFAKTYGLGWDPAAQQIRNARISRSACFRPSGLLSRPFVESWGQHGDVVDGDEVCNDEQQQNTIVLSGGTVRRTVQSRDGVLDLFLESNSRPNDDTLVMQLDLPSTMAGNTMTNEELLQRRDNHQHWLQDDKSRITILSSRVDVTLEVKRQGPKVSLQVVIPDPSIPLHFRFIIEDINNFYGTGKTEPQHFAKTMIDEWMKPIERFRVL</sequence>
<evidence type="ECO:0000313" key="15">
    <source>
        <dbReference type="EMBL" id="CAB9518822.1"/>
    </source>
</evidence>
<dbReference type="EC" id="2.4.1.-" evidence="12"/>
<proteinExistence type="inferred from homology"/>
<evidence type="ECO:0000256" key="3">
    <source>
        <dbReference type="ARBA" id="ARBA00008919"/>
    </source>
</evidence>
<keyword evidence="5 12" id="KW-0808">Transferase</keyword>
<evidence type="ECO:0000256" key="7">
    <source>
        <dbReference type="ARBA" id="ARBA00022968"/>
    </source>
</evidence>
<dbReference type="InterPro" id="IPR001503">
    <property type="entry name" value="Glyco_trans_10"/>
</dbReference>
<keyword evidence="9" id="KW-0472">Membrane</keyword>
<protein>
    <recommendedName>
        <fullName evidence="12">Fucosyltransferase</fullName>
        <ecNumber evidence="12">2.4.1.-</ecNumber>
    </recommendedName>
</protein>
<evidence type="ECO:0000259" key="14">
    <source>
        <dbReference type="Pfam" id="PF00852"/>
    </source>
</evidence>
<evidence type="ECO:0000256" key="6">
    <source>
        <dbReference type="ARBA" id="ARBA00022692"/>
    </source>
</evidence>
<evidence type="ECO:0000256" key="2">
    <source>
        <dbReference type="ARBA" id="ARBA00004922"/>
    </source>
</evidence>
<dbReference type="FunFam" id="3.40.50.11660:FF:000002">
    <property type="entry name" value="Alpha-(1,3)-fucosyltransferase"/>
    <property type="match status" value="1"/>
</dbReference>
<dbReference type="SUPFAM" id="SSF53756">
    <property type="entry name" value="UDP-Glycosyltransferase/glycogen phosphorylase"/>
    <property type="match status" value="1"/>
</dbReference>
<keyword evidence="12" id="KW-0333">Golgi apparatus</keyword>
<keyword evidence="6 12" id="KW-0812">Transmembrane</keyword>
<evidence type="ECO:0000256" key="9">
    <source>
        <dbReference type="ARBA" id="ARBA00023136"/>
    </source>
</evidence>
<feature type="domain" description="Fucosyltransferase C-terminal" evidence="14">
    <location>
        <begin position="323"/>
        <end position="487"/>
    </location>
</feature>
<evidence type="ECO:0000256" key="10">
    <source>
        <dbReference type="ARBA" id="ARBA00023180"/>
    </source>
</evidence>
<dbReference type="InterPro" id="IPR055270">
    <property type="entry name" value="Glyco_tran_10_C"/>
</dbReference>
<dbReference type="GO" id="GO:0046920">
    <property type="term" value="F:alpha-(1-&gt;3)-fucosyltransferase activity"/>
    <property type="evidence" value="ECO:0007669"/>
    <property type="project" value="TreeGrafter"/>
</dbReference>
<evidence type="ECO:0000256" key="8">
    <source>
        <dbReference type="ARBA" id="ARBA00022989"/>
    </source>
</evidence>
<evidence type="ECO:0000313" key="16">
    <source>
        <dbReference type="Proteomes" id="UP001153069"/>
    </source>
</evidence>
<gene>
    <name evidence="15" type="ORF">SEMRO_966_G225680.1</name>
</gene>
<organism evidence="15 16">
    <name type="scientific">Seminavis robusta</name>
    <dbReference type="NCBI Taxonomy" id="568900"/>
    <lineage>
        <taxon>Eukaryota</taxon>
        <taxon>Sar</taxon>
        <taxon>Stramenopiles</taxon>
        <taxon>Ochrophyta</taxon>
        <taxon>Bacillariophyta</taxon>
        <taxon>Bacillariophyceae</taxon>
        <taxon>Bacillariophycidae</taxon>
        <taxon>Naviculales</taxon>
        <taxon>Naviculaceae</taxon>
        <taxon>Seminavis</taxon>
    </lineage>
</organism>
<accession>A0A9N8ECX9</accession>